<organism evidence="2 3">
    <name type="scientific">Lutimaribacter pacificus</name>
    <dbReference type="NCBI Taxonomy" id="391948"/>
    <lineage>
        <taxon>Bacteria</taxon>
        <taxon>Pseudomonadati</taxon>
        <taxon>Pseudomonadota</taxon>
        <taxon>Alphaproteobacteria</taxon>
        <taxon>Rhodobacterales</taxon>
        <taxon>Roseobacteraceae</taxon>
        <taxon>Lutimaribacter</taxon>
    </lineage>
</organism>
<dbReference type="Proteomes" id="UP000324252">
    <property type="component" value="Unassembled WGS sequence"/>
</dbReference>
<sequence>MLAFVVIAGVTGMMASVVSMALVGSVWVAVGIYAGTGFLVLLAVLGRGLVCDALKSPVTKGLMADSAGSGNHTG</sequence>
<dbReference type="OrthoDB" id="10000206at2"/>
<evidence type="ECO:0000313" key="3">
    <source>
        <dbReference type="Proteomes" id="UP000324252"/>
    </source>
</evidence>
<reference evidence="2 3" key="1">
    <citation type="submission" date="2016-11" db="EMBL/GenBank/DDBJ databases">
        <authorList>
            <person name="Varghese N."/>
            <person name="Submissions S."/>
        </authorList>
    </citation>
    <scope>NUCLEOTIDE SEQUENCE [LARGE SCALE GENOMIC DNA]</scope>
    <source>
        <strain evidence="2 3">DSM 29620</strain>
    </source>
</reference>
<feature type="transmembrane region" description="Helical" evidence="1">
    <location>
        <begin position="30"/>
        <end position="50"/>
    </location>
</feature>
<gene>
    <name evidence="2" type="ORF">SAMN05444142_101210</name>
</gene>
<keyword evidence="1" id="KW-1133">Transmembrane helix</keyword>
<evidence type="ECO:0000313" key="2">
    <source>
        <dbReference type="EMBL" id="SHJ42643.1"/>
    </source>
</evidence>
<keyword evidence="3" id="KW-1185">Reference proteome</keyword>
<dbReference type="AlphaFoldDB" id="A0A1H0CND5"/>
<name>A0A1H0CND5_9RHOB</name>
<evidence type="ECO:0000256" key="1">
    <source>
        <dbReference type="SAM" id="Phobius"/>
    </source>
</evidence>
<keyword evidence="1" id="KW-0812">Transmembrane</keyword>
<protein>
    <submittedName>
        <fullName evidence="2">Uncharacterized protein</fullName>
    </submittedName>
</protein>
<keyword evidence="1" id="KW-0472">Membrane</keyword>
<proteinExistence type="predicted"/>
<dbReference type="EMBL" id="FQZZ01000001">
    <property type="protein sequence ID" value="SHJ42643.1"/>
    <property type="molecule type" value="Genomic_DNA"/>
</dbReference>
<accession>A0A1H0CND5</accession>